<evidence type="ECO:0000313" key="2">
    <source>
        <dbReference type="Proteomes" id="UP000184267"/>
    </source>
</evidence>
<evidence type="ECO:0008006" key="3">
    <source>
        <dbReference type="Google" id="ProtNLM"/>
    </source>
</evidence>
<dbReference type="Gene3D" id="3.80.10.10">
    <property type="entry name" value="Ribonuclease Inhibitor"/>
    <property type="match status" value="1"/>
</dbReference>
<dbReference type="PANTHER" id="PTHR13318:SF190">
    <property type="entry name" value="PARTNER OF PAIRED, ISOFORM B"/>
    <property type="match status" value="1"/>
</dbReference>
<gene>
    <name evidence="1" type="ORF">TRAPUB_6483</name>
</gene>
<comment type="caution">
    <text evidence="1">The sequence shown here is derived from an EMBL/GenBank/DDBJ whole genome shotgun (WGS) entry which is preliminary data.</text>
</comment>
<name>A0A1M2V5T9_TRAPU</name>
<dbReference type="PANTHER" id="PTHR13318">
    <property type="entry name" value="PARTNER OF PAIRED, ISOFORM B-RELATED"/>
    <property type="match status" value="1"/>
</dbReference>
<dbReference type="OrthoDB" id="2757112at2759"/>
<proteinExistence type="predicted"/>
<dbReference type="Proteomes" id="UP000184267">
    <property type="component" value="Unassembled WGS sequence"/>
</dbReference>
<dbReference type="GO" id="GO:0031146">
    <property type="term" value="P:SCF-dependent proteasomal ubiquitin-dependent protein catabolic process"/>
    <property type="evidence" value="ECO:0007669"/>
    <property type="project" value="TreeGrafter"/>
</dbReference>
<dbReference type="GO" id="GO:0019005">
    <property type="term" value="C:SCF ubiquitin ligase complex"/>
    <property type="evidence" value="ECO:0007669"/>
    <property type="project" value="TreeGrafter"/>
</dbReference>
<evidence type="ECO:0000313" key="1">
    <source>
        <dbReference type="EMBL" id="OJT02944.1"/>
    </source>
</evidence>
<dbReference type="InterPro" id="IPR032675">
    <property type="entry name" value="LRR_dom_sf"/>
</dbReference>
<sequence>MPCDMYCGMKHVRLSELQPIDPEAWARFRNRAAGIRNLSTDFYYWGRSTIADETWSYLARLCSNTGPLFPSLQKVVGWLRTISCEDLRLLASPSLRLLDIYDDSNIDLQGDSWPLAVQHMFTIAPGLTNLRLYTCPSGDLFARIKAPSAFHQLRTLEIDVEEVPAPKTWYPTVGALQVLSTLPALEHLVLQLRVDDHNLTFVGFHSLVTLEITDCGILTSGDATWFLARCASPRLQRLTLCTNPCRDFEYTSMYPLCFTIARSAPQLRCLDLDFLDFLDAQPPITLLTVVHPLFALRHLTTLNFRIEHGHAQISDEVLEAFAEAWPSLVSLTICLHDLPENTTGAARLYPTTTTLRALRAISRRCPQLQVLHIPHLHVLPEDCNDTGDYESSSGHRLRELAVCRVIIVDMRACALALRRIFPYLLTADSRASFLRRHDGAGLYPMSQEHREEYRYFKIAWLDMLDALQEYQTVPPAVGSQ</sequence>
<protein>
    <recommendedName>
        <fullName evidence="3">F-box domain-containing protein</fullName>
    </recommendedName>
</protein>
<dbReference type="AlphaFoldDB" id="A0A1M2V5T9"/>
<keyword evidence="2" id="KW-1185">Reference proteome</keyword>
<dbReference type="STRING" id="154538.A0A1M2V5T9"/>
<reference evidence="1 2" key="1">
    <citation type="submission" date="2016-10" db="EMBL/GenBank/DDBJ databases">
        <title>Genome sequence of the basidiomycete white-rot fungus Trametes pubescens.</title>
        <authorList>
            <person name="Makela M.R."/>
            <person name="Granchi Z."/>
            <person name="Peng M."/>
            <person name="De Vries R.P."/>
            <person name="Grigoriev I."/>
            <person name="Riley R."/>
            <person name="Hilden K."/>
        </authorList>
    </citation>
    <scope>NUCLEOTIDE SEQUENCE [LARGE SCALE GENOMIC DNA]</scope>
    <source>
        <strain evidence="1 2">FBCC735</strain>
    </source>
</reference>
<dbReference type="SUPFAM" id="SSF52047">
    <property type="entry name" value="RNI-like"/>
    <property type="match status" value="1"/>
</dbReference>
<accession>A0A1M2V5T9</accession>
<dbReference type="EMBL" id="MNAD01001640">
    <property type="protein sequence ID" value="OJT02944.1"/>
    <property type="molecule type" value="Genomic_DNA"/>
</dbReference>
<organism evidence="1 2">
    <name type="scientific">Trametes pubescens</name>
    <name type="common">White-rot fungus</name>
    <dbReference type="NCBI Taxonomy" id="154538"/>
    <lineage>
        <taxon>Eukaryota</taxon>
        <taxon>Fungi</taxon>
        <taxon>Dikarya</taxon>
        <taxon>Basidiomycota</taxon>
        <taxon>Agaricomycotina</taxon>
        <taxon>Agaricomycetes</taxon>
        <taxon>Polyporales</taxon>
        <taxon>Polyporaceae</taxon>
        <taxon>Trametes</taxon>
    </lineage>
</organism>